<evidence type="ECO:0000256" key="1">
    <source>
        <dbReference type="SAM" id="MobiDB-lite"/>
    </source>
</evidence>
<reference evidence="2" key="2">
    <citation type="submission" date="2022-01" db="EMBL/GenBank/DDBJ databases">
        <authorList>
            <person name="Yamashiro T."/>
            <person name="Shiraishi A."/>
            <person name="Satake H."/>
            <person name="Nakayama K."/>
        </authorList>
    </citation>
    <scope>NUCLEOTIDE SEQUENCE</scope>
</reference>
<evidence type="ECO:0000313" key="3">
    <source>
        <dbReference type="Proteomes" id="UP001151760"/>
    </source>
</evidence>
<reference evidence="2" key="1">
    <citation type="journal article" date="2022" name="Int. J. Mol. Sci.">
        <title>Draft Genome of Tanacetum Coccineum: Genomic Comparison of Closely Related Tanacetum-Family Plants.</title>
        <authorList>
            <person name="Yamashiro T."/>
            <person name="Shiraishi A."/>
            <person name="Nakayama K."/>
            <person name="Satake H."/>
        </authorList>
    </citation>
    <scope>NUCLEOTIDE SEQUENCE</scope>
</reference>
<dbReference type="Proteomes" id="UP001151760">
    <property type="component" value="Unassembled WGS sequence"/>
</dbReference>
<feature type="region of interest" description="Disordered" evidence="1">
    <location>
        <begin position="95"/>
        <end position="115"/>
    </location>
</feature>
<evidence type="ECO:0000313" key="2">
    <source>
        <dbReference type="EMBL" id="GJT98417.1"/>
    </source>
</evidence>
<dbReference type="EMBL" id="BQNB010020673">
    <property type="protein sequence ID" value="GJT98417.1"/>
    <property type="molecule type" value="Genomic_DNA"/>
</dbReference>
<sequence length="125" mass="13565">QKFHTNGSLSRYKARLVVNGCSQQQGINGDETFSPVVKPQAATFLYNLSLCASSASLLQCITSLLHSEFAMTDLGCLNYFFEEILVRAHMQNCNSSDPVDTNSKLGSDGDPLSDPTLYRSLVGAP</sequence>
<keyword evidence="3" id="KW-1185">Reference proteome</keyword>
<accession>A0ABQ5IE42</accession>
<name>A0ABQ5IE42_9ASTR</name>
<comment type="caution">
    <text evidence="2">The sequence shown here is derived from an EMBL/GenBank/DDBJ whole genome shotgun (WGS) entry which is preliminary data.</text>
</comment>
<protein>
    <submittedName>
        <fullName evidence="2">Ribonuclease H-like domain-containing protein</fullName>
    </submittedName>
</protein>
<feature type="compositionally biased region" description="Polar residues" evidence="1">
    <location>
        <begin position="95"/>
        <end position="105"/>
    </location>
</feature>
<proteinExistence type="predicted"/>
<gene>
    <name evidence="2" type="ORF">Tco_1093935</name>
</gene>
<organism evidence="2 3">
    <name type="scientific">Tanacetum coccineum</name>
    <dbReference type="NCBI Taxonomy" id="301880"/>
    <lineage>
        <taxon>Eukaryota</taxon>
        <taxon>Viridiplantae</taxon>
        <taxon>Streptophyta</taxon>
        <taxon>Embryophyta</taxon>
        <taxon>Tracheophyta</taxon>
        <taxon>Spermatophyta</taxon>
        <taxon>Magnoliopsida</taxon>
        <taxon>eudicotyledons</taxon>
        <taxon>Gunneridae</taxon>
        <taxon>Pentapetalae</taxon>
        <taxon>asterids</taxon>
        <taxon>campanulids</taxon>
        <taxon>Asterales</taxon>
        <taxon>Asteraceae</taxon>
        <taxon>Asteroideae</taxon>
        <taxon>Anthemideae</taxon>
        <taxon>Anthemidinae</taxon>
        <taxon>Tanacetum</taxon>
    </lineage>
</organism>
<feature type="non-terminal residue" evidence="2">
    <location>
        <position position="1"/>
    </location>
</feature>